<feature type="transmembrane region" description="Helical" evidence="12">
    <location>
        <begin position="30"/>
        <end position="50"/>
    </location>
</feature>
<feature type="domain" description="Flagellar M-ring C-terminal" evidence="14">
    <location>
        <begin position="262"/>
        <end position="403"/>
    </location>
</feature>
<evidence type="ECO:0000256" key="9">
    <source>
        <dbReference type="PIRNR" id="PIRNR004862"/>
    </source>
</evidence>
<protein>
    <recommendedName>
        <fullName evidence="9">Flagellar M-ring protein</fullName>
    </recommendedName>
</protein>
<feature type="transmembrane region" description="Helical" evidence="12">
    <location>
        <begin position="429"/>
        <end position="453"/>
    </location>
</feature>
<organism evidence="15 16">
    <name type="scientific">Paraclostridium sordellii</name>
    <name type="common">Clostridium sordellii</name>
    <dbReference type="NCBI Taxonomy" id="1505"/>
    <lineage>
        <taxon>Bacteria</taxon>
        <taxon>Bacillati</taxon>
        <taxon>Bacillota</taxon>
        <taxon>Clostridia</taxon>
        <taxon>Peptostreptococcales</taxon>
        <taxon>Peptostreptococcaceae</taxon>
        <taxon>Paraclostridium</taxon>
    </lineage>
</organism>
<feature type="region of interest" description="Disordered" evidence="11">
    <location>
        <begin position="298"/>
        <end position="322"/>
    </location>
</feature>
<keyword evidence="15" id="KW-0282">Flagellum</keyword>
<accession>A0A0C7G993</accession>
<dbReference type="PANTHER" id="PTHR30046">
    <property type="entry name" value="FLAGELLAR M-RING PROTEIN"/>
    <property type="match status" value="1"/>
</dbReference>
<evidence type="ECO:0000256" key="3">
    <source>
        <dbReference type="ARBA" id="ARBA00007971"/>
    </source>
</evidence>
<dbReference type="RefSeq" id="WP_055342391.1">
    <property type="nucleotide sequence ID" value="NZ_CDNI01000003.1"/>
</dbReference>
<evidence type="ECO:0000256" key="5">
    <source>
        <dbReference type="ARBA" id="ARBA00022692"/>
    </source>
</evidence>
<dbReference type="GO" id="GO:0003774">
    <property type="term" value="F:cytoskeletal motor activity"/>
    <property type="evidence" value="ECO:0007669"/>
    <property type="project" value="InterPro"/>
</dbReference>
<dbReference type="GO" id="GO:0071973">
    <property type="term" value="P:bacterial-type flagellum-dependent cell motility"/>
    <property type="evidence" value="ECO:0007669"/>
    <property type="project" value="InterPro"/>
</dbReference>
<gene>
    <name evidence="15" type="primary">fliF</name>
    <name evidence="15" type="ORF">R28058_21801</name>
</gene>
<dbReference type="OrthoDB" id="9807026at2"/>
<evidence type="ECO:0000256" key="7">
    <source>
        <dbReference type="ARBA" id="ARBA00023136"/>
    </source>
</evidence>
<dbReference type="Pfam" id="PF08345">
    <property type="entry name" value="YscJ_FliF_C"/>
    <property type="match status" value="1"/>
</dbReference>
<dbReference type="InterPro" id="IPR043427">
    <property type="entry name" value="YscJ/FliF"/>
</dbReference>
<dbReference type="InterPro" id="IPR013556">
    <property type="entry name" value="Flag_M-ring_C"/>
</dbReference>
<dbReference type="InterPro" id="IPR000067">
    <property type="entry name" value="FlgMring_FliF"/>
</dbReference>
<keyword evidence="7 12" id="KW-0472">Membrane</keyword>
<dbReference type="Proteomes" id="UP000049127">
    <property type="component" value="Unassembled WGS sequence"/>
</dbReference>
<feature type="domain" description="Flagellar M-ring N-terminal" evidence="13">
    <location>
        <begin position="51"/>
        <end position="222"/>
    </location>
</feature>
<evidence type="ECO:0000256" key="2">
    <source>
        <dbReference type="ARBA" id="ARBA00004651"/>
    </source>
</evidence>
<comment type="similarity">
    <text evidence="3 9">Belongs to the FliF family.</text>
</comment>
<dbReference type="Pfam" id="PF01514">
    <property type="entry name" value="YscJ_FliF"/>
    <property type="match status" value="1"/>
</dbReference>
<comment type="subcellular location">
    <subcellularLocation>
        <location evidence="1 9">Bacterial flagellum basal body</location>
    </subcellularLocation>
    <subcellularLocation>
        <location evidence="2">Cell membrane</location>
        <topology evidence="2">Multi-pass membrane protein</topology>
    </subcellularLocation>
</comment>
<sequence>MNIKELPQKAKDFVLVRSEQFGTLSKKKKIAITVAVISLVLAMIFGITYAKKNKYGVLFSGLDSNDATTITKELESKKVETKIEGNSILVPKKDVDKLRMELSSSVSNGSKGFEIMDEGSSFGMTDEEFQIKKQRMVQGEIEKTIKVFPQVKGARIHITEGEKSVFANETVPGKAAVYLDLNPGASLQPDQVRSIMCLVSASTNNVPKQNVEVIDQNMKLLSDGLMDENGNTKTSSLGEVDQALKAEKDLSKELERSITGLLEPIFGQGKIRATVNTDLNFDSSERSEIIIDPNKVVTQESKSNSKTTEKQNTGGAVDNNMSNINESGNGSVQSSEENIQYQTGKTETKTIKAKGEVNKITASVAIDGKLSDDVVRNVQQMVANTIGMDPKRGDNVKVVSMGFEAEKEDTSTFGVIKSAISKNKSVSSVLTITGIIIAIIIVLLICTVVYMVMKNRRKSTIVKNASEEDELELINKKLEELEQNRLNSNEDEDEECVSLEDEVKQFAANNPDQVTDLVNSWLNE</sequence>
<keyword evidence="10" id="KW-0175">Coiled coil</keyword>
<evidence type="ECO:0000256" key="11">
    <source>
        <dbReference type="SAM" id="MobiDB-lite"/>
    </source>
</evidence>
<evidence type="ECO:0000259" key="14">
    <source>
        <dbReference type="Pfam" id="PF08345"/>
    </source>
</evidence>
<evidence type="ECO:0000256" key="12">
    <source>
        <dbReference type="SAM" id="Phobius"/>
    </source>
</evidence>
<dbReference type="GO" id="GO:0005886">
    <property type="term" value="C:plasma membrane"/>
    <property type="evidence" value="ECO:0007669"/>
    <property type="project" value="UniProtKB-SubCell"/>
</dbReference>
<evidence type="ECO:0000256" key="8">
    <source>
        <dbReference type="ARBA" id="ARBA00023143"/>
    </source>
</evidence>
<evidence type="ECO:0000256" key="6">
    <source>
        <dbReference type="ARBA" id="ARBA00022989"/>
    </source>
</evidence>
<evidence type="ECO:0000259" key="13">
    <source>
        <dbReference type="Pfam" id="PF01514"/>
    </source>
</evidence>
<dbReference type="Gene3D" id="3.30.300.30">
    <property type="match status" value="1"/>
</dbReference>
<evidence type="ECO:0000256" key="10">
    <source>
        <dbReference type="SAM" id="Coils"/>
    </source>
</evidence>
<keyword evidence="4" id="KW-1003">Cell membrane</keyword>
<keyword evidence="8 9" id="KW-0975">Bacterial flagellum</keyword>
<reference evidence="15 16" key="1">
    <citation type="submission" date="2015-01" db="EMBL/GenBank/DDBJ databases">
        <authorList>
            <person name="Aslett A.Martin."/>
            <person name="De Silva Nishadi"/>
        </authorList>
    </citation>
    <scope>NUCLEOTIDE SEQUENCE [LARGE SCALE GENOMIC DNA]</scope>
    <source>
        <strain evidence="15 16">R28058</strain>
    </source>
</reference>
<dbReference type="GO" id="GO:0009431">
    <property type="term" value="C:bacterial-type flagellum basal body, MS ring"/>
    <property type="evidence" value="ECO:0007669"/>
    <property type="project" value="InterPro"/>
</dbReference>
<name>A0A0C7G993_PARSO</name>
<comment type="function">
    <text evidence="9">The M ring may be actively involved in energy transduction.</text>
</comment>
<dbReference type="EMBL" id="CEKZ01000003">
    <property type="protein sequence ID" value="CEQ04447.1"/>
    <property type="molecule type" value="Genomic_DNA"/>
</dbReference>
<evidence type="ECO:0000256" key="1">
    <source>
        <dbReference type="ARBA" id="ARBA00004117"/>
    </source>
</evidence>
<keyword evidence="15" id="KW-0966">Cell projection</keyword>
<dbReference type="InterPro" id="IPR045851">
    <property type="entry name" value="AMP-bd_C_sf"/>
</dbReference>
<keyword evidence="15" id="KW-0969">Cilium</keyword>
<dbReference type="NCBIfam" id="TIGR00206">
    <property type="entry name" value="fliF"/>
    <property type="match status" value="1"/>
</dbReference>
<evidence type="ECO:0000313" key="15">
    <source>
        <dbReference type="EMBL" id="CEQ04447.1"/>
    </source>
</evidence>
<dbReference type="PRINTS" id="PR01009">
    <property type="entry name" value="FLGMRINGFLIF"/>
</dbReference>
<evidence type="ECO:0000313" key="16">
    <source>
        <dbReference type="Proteomes" id="UP000049127"/>
    </source>
</evidence>
<dbReference type="PIRSF" id="PIRSF004862">
    <property type="entry name" value="FliF"/>
    <property type="match status" value="1"/>
</dbReference>
<dbReference type="PANTHER" id="PTHR30046:SF0">
    <property type="entry name" value="FLAGELLAR M-RING PROTEIN"/>
    <property type="match status" value="1"/>
</dbReference>
<proteinExistence type="inferred from homology"/>
<feature type="coiled-coil region" evidence="10">
    <location>
        <begin position="464"/>
        <end position="509"/>
    </location>
</feature>
<dbReference type="AlphaFoldDB" id="A0A0C7G993"/>
<dbReference type="InterPro" id="IPR006182">
    <property type="entry name" value="FliF_N_dom"/>
</dbReference>
<keyword evidence="6 12" id="KW-1133">Transmembrane helix</keyword>
<evidence type="ECO:0000256" key="4">
    <source>
        <dbReference type="ARBA" id="ARBA00022475"/>
    </source>
</evidence>
<keyword evidence="5 12" id="KW-0812">Transmembrane</keyword>